<evidence type="ECO:0000313" key="1">
    <source>
        <dbReference type="EMBL" id="AKU42674.1"/>
    </source>
</evidence>
<protein>
    <submittedName>
        <fullName evidence="1">Putative Srd anti-sigma factor</fullName>
    </submittedName>
</protein>
<dbReference type="Proteomes" id="UP000203373">
    <property type="component" value="Segment"/>
</dbReference>
<accession>A0A0K1LJQ8</accession>
<organism evidence="1 2">
    <name type="scientific">Escherichia phage QL01</name>
    <dbReference type="NCBI Taxonomy" id="1673871"/>
    <lineage>
        <taxon>Viruses</taxon>
        <taxon>Duplodnaviria</taxon>
        <taxon>Heunggongvirae</taxon>
        <taxon>Uroviricota</taxon>
        <taxon>Caudoviricetes</taxon>
        <taxon>Pantevenvirales</taxon>
        <taxon>Straboviridae</taxon>
        <taxon>Tevenvirinae</taxon>
        <taxon>Dhakavirus</taxon>
        <taxon>Dhakavirus ql01</taxon>
    </lineage>
</organism>
<dbReference type="Gene3D" id="3.30.40.220">
    <property type="match status" value="1"/>
</dbReference>
<dbReference type="GeneID" id="26629737"/>
<gene>
    <name evidence="1" type="ORF">QL01_17</name>
</gene>
<evidence type="ECO:0000313" key="2">
    <source>
        <dbReference type="Proteomes" id="UP000203373"/>
    </source>
</evidence>
<sequence>MPTIKTNDEFELKVYKRREHTKASAKKRGKDFNLSSKYVRRLLEQKVCAYSGERFDENSDKDKISFERFNNDIGYIEGNVIPVKVKYNGLRADLSLDELKRAQTRLASRISGGSKMPNSFKVTPDNYYKIRKIVKNIKDTQRGLKKREKRLKDLIKSGATDKTPSVIAVKARIHGSNASIGTMEKGLKSLIGGPDWRVKFKLSEAETRYDMYDKIIQGLERLEHLSFIDKMKLKKGLPLNASIFSLIRG</sequence>
<dbReference type="KEGG" id="vg:26629737"/>
<proteinExistence type="predicted"/>
<reference evidence="2" key="1">
    <citation type="submission" date="2015-06" db="EMBL/GenBank/DDBJ databases">
        <title>Isolation and characterization of a T4-like phage QL01 with wide host range against APEC.</title>
        <authorList>
            <person name="Xu J."/>
            <person name="Chen M."/>
            <person name="Zhang W."/>
        </authorList>
    </citation>
    <scope>NUCLEOTIDE SEQUENCE [LARGE SCALE GENOMIC DNA]</scope>
</reference>
<dbReference type="RefSeq" id="YP_009202748.1">
    <property type="nucleotide sequence ID" value="NC_028847.1"/>
</dbReference>
<name>A0A0K1LJQ8_9CAUD</name>
<dbReference type="EMBL" id="KT176190">
    <property type="protein sequence ID" value="AKU42674.1"/>
    <property type="molecule type" value="Genomic_DNA"/>
</dbReference>
<keyword evidence="2" id="KW-1185">Reference proteome</keyword>